<evidence type="ECO:0000313" key="3">
    <source>
        <dbReference type="EMBL" id="BBJ41635.1"/>
    </source>
</evidence>
<evidence type="ECO:0000313" key="4">
    <source>
        <dbReference type="Proteomes" id="UP000463951"/>
    </source>
</evidence>
<dbReference type="SUPFAM" id="SSF55729">
    <property type="entry name" value="Acyl-CoA N-acyltransferases (Nat)"/>
    <property type="match status" value="1"/>
</dbReference>
<evidence type="ECO:0000259" key="2">
    <source>
        <dbReference type="PROSITE" id="PS51186"/>
    </source>
</evidence>
<dbReference type="GO" id="GO:0016747">
    <property type="term" value="F:acyltransferase activity, transferring groups other than amino-acyl groups"/>
    <property type="evidence" value="ECO:0007669"/>
    <property type="project" value="InterPro"/>
</dbReference>
<sequence length="205" mass="21568">MPASTAVIRDATHTDLGAIAAIFSHYVTETVVTFEEVPPTVDDWARRLADLTERGLPFLVAEVAEVAEVAGDTGRTVPGNTRSTVAGYAYAGPWRPKPAYRHTAEDAIYLAPGRTGAGLGAALLGALLTRCAEAGVRQVVAVIADSGSDASAALHRRFGFTPAGTLAGVGRKHGRWIDTHLMQCDLSTGTDPQTEPGRRSPHVGR</sequence>
<organism evidence="3 4">
    <name type="scientific">Streptomyces antimycoticus</name>
    <dbReference type="NCBI Taxonomy" id="68175"/>
    <lineage>
        <taxon>Bacteria</taxon>
        <taxon>Bacillati</taxon>
        <taxon>Actinomycetota</taxon>
        <taxon>Actinomycetes</taxon>
        <taxon>Kitasatosporales</taxon>
        <taxon>Streptomycetaceae</taxon>
        <taxon>Streptomyces</taxon>
        <taxon>Streptomyces violaceusniger group</taxon>
    </lineage>
</organism>
<dbReference type="Proteomes" id="UP000463951">
    <property type="component" value="Chromosome"/>
</dbReference>
<gene>
    <name evidence="3" type="ORF">SSPO_043530</name>
</gene>
<dbReference type="InterPro" id="IPR016181">
    <property type="entry name" value="Acyl_CoA_acyltransferase"/>
</dbReference>
<protein>
    <submittedName>
        <fullName evidence="3">Phosphinothricin N-acetyltransferase</fullName>
    </submittedName>
</protein>
<dbReference type="EMBL" id="AP019620">
    <property type="protein sequence ID" value="BBJ41635.1"/>
    <property type="molecule type" value="Genomic_DNA"/>
</dbReference>
<feature type="domain" description="N-acetyltransferase" evidence="2">
    <location>
        <begin position="6"/>
        <end position="187"/>
    </location>
</feature>
<feature type="region of interest" description="Disordered" evidence="1">
    <location>
        <begin position="185"/>
        <end position="205"/>
    </location>
</feature>
<dbReference type="PANTHER" id="PTHR43072">
    <property type="entry name" value="N-ACETYLTRANSFERASE"/>
    <property type="match status" value="1"/>
</dbReference>
<accession>A0A499UIH7</accession>
<dbReference type="PROSITE" id="PS51186">
    <property type="entry name" value="GNAT"/>
    <property type="match status" value="1"/>
</dbReference>
<keyword evidence="3" id="KW-0808">Transferase</keyword>
<name>A0A499UIH7_9ACTN</name>
<evidence type="ECO:0000256" key="1">
    <source>
        <dbReference type="SAM" id="MobiDB-lite"/>
    </source>
</evidence>
<dbReference type="Gene3D" id="3.40.630.30">
    <property type="match status" value="1"/>
</dbReference>
<dbReference type="InterPro" id="IPR000182">
    <property type="entry name" value="GNAT_dom"/>
</dbReference>
<proteinExistence type="predicted"/>
<dbReference type="PANTHER" id="PTHR43072:SF8">
    <property type="entry name" value="ACYLTRANSFERASE FABY-RELATED"/>
    <property type="match status" value="1"/>
</dbReference>
<dbReference type="Pfam" id="PF00583">
    <property type="entry name" value="Acetyltransf_1"/>
    <property type="match status" value="1"/>
</dbReference>
<dbReference type="AlphaFoldDB" id="A0A499UIH7"/>
<reference evidence="3 4" key="1">
    <citation type="journal article" date="2020" name="Int. J. Syst. Evol. Microbiol.">
        <title>Reclassification of Streptomyces castelarensis and Streptomyces sporoclivatus as later heterotypic synonyms of Streptomyces antimycoticus.</title>
        <authorList>
            <person name="Komaki H."/>
            <person name="Tamura T."/>
        </authorList>
    </citation>
    <scope>NUCLEOTIDE SEQUENCE [LARGE SCALE GENOMIC DNA]</scope>
    <source>
        <strain evidence="3 4">NBRC 100767</strain>
    </source>
</reference>